<reference evidence="1 2" key="1">
    <citation type="submission" date="2018-03" db="EMBL/GenBank/DDBJ databases">
        <title>Marinobacter brunus sp. nov., a marine bacterium of Gamma-proteobacteria isolated from the surface seawater of the South China Sea.</title>
        <authorList>
            <person name="Cheng H."/>
            <person name="Wu Y.-H."/>
            <person name="Xamxidin M."/>
            <person name="Xu X.-W."/>
        </authorList>
    </citation>
    <scope>NUCLEOTIDE SEQUENCE [LARGE SCALE GENOMIC DNA]</scope>
    <source>
        <strain evidence="1 2">NH169-3</strain>
    </source>
</reference>
<dbReference type="EMBL" id="PXNP01000004">
    <property type="protein sequence ID" value="PSF14335.1"/>
    <property type="molecule type" value="Genomic_DNA"/>
</dbReference>
<dbReference type="Proteomes" id="UP000239866">
    <property type="component" value="Unassembled WGS sequence"/>
</dbReference>
<sequence>MDDWQGCLSPECQSALLLARDNVRHRGGSVITVEDFMLALLDAISEIPPFLRRHSVDFDELVRTIQGEQPRVPEIAGDGDLSSQLIYWIAAARESSGKGWLGWPALFRSLVAGCERLQDKAYVAVLELVSHWPETAEMLPGQGRPDPVVPIALVDPAWLALSENVAVALAANPRLMLWVRGSEGSGKTAWLNSLLSTLGLPWVQVDPRREAEILANDHATLPTAEMEALRWPVLVLDNTLPSELLAALSNPADVVRELVTGWAGPILMAGRNAPEEADAVAALSRAAGRTPEVLAIPPASRNQRLAILAAHQPAIEKRWNVQLSPEVMAYAASCTGSGVATPGAMLEWVKKACARMDLFARRGPLEALSLQGQRECWQRRSLVALARGDAIGEPEPSTAELSIHEAAMNVHWHERQRAGTLRRLLVEDLRAEREQWVAARPGAVHYVRHCGQQHGECLGAGSGNLCS</sequence>
<comment type="caution">
    <text evidence="1">The sequence shown here is derived from an EMBL/GenBank/DDBJ whole genome shotgun (WGS) entry which is preliminary data.</text>
</comment>
<evidence type="ECO:0000313" key="1">
    <source>
        <dbReference type="EMBL" id="PSF14335.1"/>
    </source>
</evidence>
<dbReference type="AlphaFoldDB" id="A0A2T1KW77"/>
<protein>
    <recommendedName>
        <fullName evidence="3">Clp R domain-containing protein</fullName>
    </recommendedName>
</protein>
<evidence type="ECO:0008006" key="3">
    <source>
        <dbReference type="Google" id="ProtNLM"/>
    </source>
</evidence>
<dbReference type="InterPro" id="IPR036628">
    <property type="entry name" value="Clp_N_dom_sf"/>
</dbReference>
<organism evidence="1 2">
    <name type="scientific">Marinobacter fuscus</name>
    <dbReference type="NCBI Taxonomy" id="2109942"/>
    <lineage>
        <taxon>Bacteria</taxon>
        <taxon>Pseudomonadati</taxon>
        <taxon>Pseudomonadota</taxon>
        <taxon>Gammaproteobacteria</taxon>
        <taxon>Pseudomonadales</taxon>
        <taxon>Marinobacteraceae</taxon>
        <taxon>Marinobacter</taxon>
    </lineage>
</organism>
<proteinExistence type="predicted"/>
<evidence type="ECO:0000313" key="2">
    <source>
        <dbReference type="Proteomes" id="UP000239866"/>
    </source>
</evidence>
<dbReference type="SUPFAM" id="SSF52540">
    <property type="entry name" value="P-loop containing nucleoside triphosphate hydrolases"/>
    <property type="match status" value="1"/>
</dbReference>
<keyword evidence="2" id="KW-1185">Reference proteome</keyword>
<dbReference type="Gene3D" id="1.10.1780.10">
    <property type="entry name" value="Clp, N-terminal domain"/>
    <property type="match status" value="1"/>
</dbReference>
<dbReference type="SUPFAM" id="SSF81923">
    <property type="entry name" value="Double Clp-N motif"/>
    <property type="match status" value="1"/>
</dbReference>
<name>A0A2T1KW77_9GAMM</name>
<dbReference type="InterPro" id="IPR027417">
    <property type="entry name" value="P-loop_NTPase"/>
</dbReference>
<gene>
    <name evidence="1" type="ORF">C7H09_00330</name>
</gene>
<dbReference type="OrthoDB" id="6345267at2"/>
<accession>A0A2T1KW77</accession>